<sequence length="55" mass="6200">DTILIQRTCGLCHSGPHWHVFECKYCNPKSCRSCTIKAQKARNTVSNVQVPQPSK</sequence>
<gene>
    <name evidence="1" type="ORF">BJ878DRAFT_422530</name>
</gene>
<protein>
    <submittedName>
        <fullName evidence="1">Uncharacterized protein</fullName>
    </submittedName>
</protein>
<dbReference type="AlphaFoldDB" id="A0A9P8CEM1"/>
<proteinExistence type="predicted"/>
<name>A0A9P8CEM1_9HELO</name>
<dbReference type="EMBL" id="MU253942">
    <property type="protein sequence ID" value="KAG9243912.1"/>
    <property type="molecule type" value="Genomic_DNA"/>
</dbReference>
<evidence type="ECO:0000313" key="2">
    <source>
        <dbReference type="Proteomes" id="UP000887226"/>
    </source>
</evidence>
<evidence type="ECO:0000313" key="1">
    <source>
        <dbReference type="EMBL" id="KAG9243912.1"/>
    </source>
</evidence>
<feature type="non-terminal residue" evidence="1">
    <location>
        <position position="1"/>
    </location>
</feature>
<comment type="caution">
    <text evidence="1">The sequence shown here is derived from an EMBL/GenBank/DDBJ whole genome shotgun (WGS) entry which is preliminary data.</text>
</comment>
<keyword evidence="2" id="KW-1185">Reference proteome</keyword>
<dbReference type="OrthoDB" id="4596934at2759"/>
<organism evidence="1 2">
    <name type="scientific">Calycina marina</name>
    <dbReference type="NCBI Taxonomy" id="1763456"/>
    <lineage>
        <taxon>Eukaryota</taxon>
        <taxon>Fungi</taxon>
        <taxon>Dikarya</taxon>
        <taxon>Ascomycota</taxon>
        <taxon>Pezizomycotina</taxon>
        <taxon>Leotiomycetes</taxon>
        <taxon>Helotiales</taxon>
        <taxon>Pezizellaceae</taxon>
        <taxon>Calycina</taxon>
    </lineage>
</organism>
<dbReference type="Proteomes" id="UP000887226">
    <property type="component" value="Unassembled WGS sequence"/>
</dbReference>
<accession>A0A9P8CEM1</accession>
<reference evidence="1" key="1">
    <citation type="journal article" date="2021" name="IMA Fungus">
        <title>Genomic characterization of three marine fungi, including Emericellopsis atlantica sp. nov. with signatures of a generalist lifestyle and marine biomass degradation.</title>
        <authorList>
            <person name="Hagestad O.C."/>
            <person name="Hou L."/>
            <person name="Andersen J.H."/>
            <person name="Hansen E.H."/>
            <person name="Altermark B."/>
            <person name="Li C."/>
            <person name="Kuhnert E."/>
            <person name="Cox R.J."/>
            <person name="Crous P.W."/>
            <person name="Spatafora J.W."/>
            <person name="Lail K."/>
            <person name="Amirebrahimi M."/>
            <person name="Lipzen A."/>
            <person name="Pangilinan J."/>
            <person name="Andreopoulos W."/>
            <person name="Hayes R.D."/>
            <person name="Ng V."/>
            <person name="Grigoriev I.V."/>
            <person name="Jackson S.A."/>
            <person name="Sutton T.D.S."/>
            <person name="Dobson A.D.W."/>
            <person name="Rama T."/>
        </authorList>
    </citation>
    <scope>NUCLEOTIDE SEQUENCE</scope>
    <source>
        <strain evidence="1">TRa3180A</strain>
    </source>
</reference>